<keyword evidence="3" id="KW-1185">Reference proteome</keyword>
<evidence type="ECO:0000313" key="3">
    <source>
        <dbReference type="Proteomes" id="UP000309340"/>
    </source>
</evidence>
<name>A0A4U0XGK2_9PEZI</name>
<feature type="compositionally biased region" description="Acidic residues" evidence="1">
    <location>
        <begin position="71"/>
        <end position="82"/>
    </location>
</feature>
<evidence type="ECO:0000313" key="2">
    <source>
        <dbReference type="EMBL" id="TKA75156.1"/>
    </source>
</evidence>
<organism evidence="2 3">
    <name type="scientific">Friedmanniomyces simplex</name>
    <dbReference type="NCBI Taxonomy" id="329884"/>
    <lineage>
        <taxon>Eukaryota</taxon>
        <taxon>Fungi</taxon>
        <taxon>Dikarya</taxon>
        <taxon>Ascomycota</taxon>
        <taxon>Pezizomycotina</taxon>
        <taxon>Dothideomycetes</taxon>
        <taxon>Dothideomycetidae</taxon>
        <taxon>Mycosphaerellales</taxon>
        <taxon>Teratosphaeriaceae</taxon>
        <taxon>Friedmanniomyces</taxon>
    </lineage>
</organism>
<dbReference type="EMBL" id="NAJQ01000202">
    <property type="protein sequence ID" value="TKA75156.1"/>
    <property type="molecule type" value="Genomic_DNA"/>
</dbReference>
<reference evidence="2 3" key="1">
    <citation type="submission" date="2017-03" db="EMBL/GenBank/DDBJ databases">
        <title>Genomes of endolithic fungi from Antarctica.</title>
        <authorList>
            <person name="Coleine C."/>
            <person name="Masonjones S."/>
            <person name="Stajich J.E."/>
        </authorList>
    </citation>
    <scope>NUCLEOTIDE SEQUENCE [LARGE SCALE GENOMIC DNA]</scope>
    <source>
        <strain evidence="2 3">CCFEE 5184</strain>
    </source>
</reference>
<gene>
    <name evidence="2" type="ORF">B0A55_03987</name>
</gene>
<accession>A0A4U0XGK2</accession>
<comment type="caution">
    <text evidence="2">The sequence shown here is derived from an EMBL/GenBank/DDBJ whole genome shotgun (WGS) entry which is preliminary data.</text>
</comment>
<proteinExistence type="predicted"/>
<feature type="compositionally biased region" description="Basic and acidic residues" evidence="1">
    <location>
        <begin position="106"/>
        <end position="117"/>
    </location>
</feature>
<feature type="compositionally biased region" description="Basic and acidic residues" evidence="1">
    <location>
        <begin position="1"/>
        <end position="12"/>
    </location>
</feature>
<dbReference type="Proteomes" id="UP000309340">
    <property type="component" value="Unassembled WGS sequence"/>
</dbReference>
<protein>
    <submittedName>
        <fullName evidence="2">Uncharacterized protein</fullName>
    </submittedName>
</protein>
<sequence>MSAGRTDRDHSRAMHNGSNTTARDNQAPELRGRSTKRDEQHTHELPTIDKFDPEQLQEAQQGDIHDNKYDNEEDLDVIEDDYEHIPARRIGEGFAQRDGTGSSEDGEIKRSAEDPRRSMPSPTNSDAQHGEDRSTSRGSALFDYDQDDTVDERQMKKLYHESVAQVTDAVEHSKASEKEVAVAKREAALAKKEAAVWKRRAVLASVTLVTVLLFRNRLGSAAKMYGR</sequence>
<feature type="compositionally biased region" description="Basic and acidic residues" evidence="1">
    <location>
        <begin position="30"/>
        <end position="53"/>
    </location>
</feature>
<dbReference type="AlphaFoldDB" id="A0A4U0XGK2"/>
<evidence type="ECO:0000256" key="1">
    <source>
        <dbReference type="SAM" id="MobiDB-lite"/>
    </source>
</evidence>
<feature type="region of interest" description="Disordered" evidence="1">
    <location>
        <begin position="1"/>
        <end position="147"/>
    </location>
</feature>